<sequence>MHIEQVTIDADSIALDGALWLPENHIGVVLFASCGGANRVKPPNDYVASVLRTARLGTLWMELLTPQERSVRDPVADVGVLAGRMHAACEWLRMHQLTRGSPIGLCGAGHAAAAAMQLAAGQGVRIAAIVARSGRTDLMEAATLTRISAPTLLIVGGLDDGGIALTRATYAALRCKKRLEIIPGGTHSFEEPGSLEVVARLTRSWFLRYASTAERRL</sequence>
<evidence type="ECO:0000313" key="2">
    <source>
        <dbReference type="Proteomes" id="UP000031572"/>
    </source>
</evidence>
<organism evidence="1 2">
    <name type="scientific">Noviherbaspirillum autotrophicum</name>
    <dbReference type="NCBI Taxonomy" id="709839"/>
    <lineage>
        <taxon>Bacteria</taxon>
        <taxon>Pseudomonadati</taxon>
        <taxon>Pseudomonadota</taxon>
        <taxon>Betaproteobacteria</taxon>
        <taxon>Burkholderiales</taxon>
        <taxon>Oxalobacteraceae</taxon>
        <taxon>Noviherbaspirillum</taxon>
    </lineage>
</organism>
<dbReference type="Proteomes" id="UP000031572">
    <property type="component" value="Unassembled WGS sequence"/>
</dbReference>
<name>A0A0C2BJH1_9BURK</name>
<comment type="caution">
    <text evidence="1">The sequence shown here is derived from an EMBL/GenBank/DDBJ whole genome shotgun (WGS) entry which is preliminary data.</text>
</comment>
<dbReference type="SUPFAM" id="SSF53474">
    <property type="entry name" value="alpha/beta-Hydrolases"/>
    <property type="match status" value="1"/>
</dbReference>
<dbReference type="AlphaFoldDB" id="A0A0C2BJH1"/>
<reference evidence="1 2" key="1">
    <citation type="submission" date="2014-12" db="EMBL/GenBank/DDBJ databases">
        <title>Denitrispirillum autotrophicum gen. nov., sp. nov., Denitrifying, Facultatively Autotrophic Bacteria Isolated from Rice Paddy Soil.</title>
        <authorList>
            <person name="Ishii S."/>
            <person name="Ashida N."/>
            <person name="Ohno H."/>
            <person name="Otsuka S."/>
            <person name="Yokota A."/>
            <person name="Senoo K."/>
        </authorList>
    </citation>
    <scope>NUCLEOTIDE SEQUENCE [LARGE SCALE GENOMIC DNA]</scope>
    <source>
        <strain evidence="1 2">TSA66</strain>
    </source>
</reference>
<keyword evidence="2" id="KW-1185">Reference proteome</keyword>
<dbReference type="RefSeq" id="WP_040040186.1">
    <property type="nucleotide sequence ID" value="NZ_JWJG01000028.1"/>
</dbReference>
<gene>
    <name evidence="1" type="ORF">TSA66_11895</name>
</gene>
<dbReference type="OrthoDB" id="9810066at2"/>
<dbReference type="Gene3D" id="3.40.50.1820">
    <property type="entry name" value="alpha/beta hydrolase"/>
    <property type="match status" value="1"/>
</dbReference>
<accession>A0A0C2BJH1</accession>
<proteinExistence type="predicted"/>
<dbReference type="InterPro" id="IPR029058">
    <property type="entry name" value="AB_hydrolase_fold"/>
</dbReference>
<dbReference type="STRING" id="709839.TSA66_11895"/>
<evidence type="ECO:0000313" key="1">
    <source>
        <dbReference type="EMBL" id="KIF81360.1"/>
    </source>
</evidence>
<protein>
    <submittedName>
        <fullName evidence="1">DeoR faimly transcriptional regulator</fullName>
    </submittedName>
</protein>
<dbReference type="EMBL" id="JWJG01000028">
    <property type="protein sequence ID" value="KIF81360.1"/>
    <property type="molecule type" value="Genomic_DNA"/>
</dbReference>